<gene>
    <name evidence="5" type="primary">degA_1</name>
    <name evidence="5" type="ORF">NCTC10821_03088</name>
</gene>
<organism evidence="5 6">
    <name type="scientific">Mycolicibacterium tokaiense</name>
    <dbReference type="NCBI Taxonomy" id="39695"/>
    <lineage>
        <taxon>Bacteria</taxon>
        <taxon>Bacillati</taxon>
        <taxon>Actinomycetota</taxon>
        <taxon>Actinomycetes</taxon>
        <taxon>Mycobacteriales</taxon>
        <taxon>Mycobacteriaceae</taxon>
        <taxon>Mycolicibacterium</taxon>
    </lineage>
</organism>
<dbReference type="Proteomes" id="UP000254978">
    <property type="component" value="Unassembled WGS sequence"/>
</dbReference>
<sequence>MKADRRGQVTLEDVARHAGVSLATASRALNGSERKVRADLQERVLASAAVLNYTPNAQAQAMARGRTNVIGLIVHDIADPYFASIAAGVIDTADAEGLLVTLASTGRSPQREVQHVANLRAQRAQGVIIVGSREFNTDRRGPLGQEIGAFESGGGRAVLVSQHRLDTDTIVVENQSGARDLAGELVKLGYRRHAILTGPPTLLTASDRATGYRRGLTGAKISVPAEFVVEGDFTRDGGYRAAERLLDHLDDIDCIFAVNDVMAVGAMAALRDHGVSVPADVALAGFDDIATLRDLTPGLTTVRIPLTEVGVQALRLVLQEPGPQPRIRRIKTTVVLRDSTPDRAAGR</sequence>
<name>A0A378TG95_9MYCO</name>
<dbReference type="Pfam" id="PF13377">
    <property type="entry name" value="Peripla_BP_3"/>
    <property type="match status" value="1"/>
</dbReference>
<dbReference type="InterPro" id="IPR046335">
    <property type="entry name" value="LacI/GalR-like_sensor"/>
</dbReference>
<keyword evidence="1" id="KW-0805">Transcription regulation</keyword>
<dbReference type="PANTHER" id="PTHR30146:SF153">
    <property type="entry name" value="LACTOSE OPERON REPRESSOR"/>
    <property type="match status" value="1"/>
</dbReference>
<dbReference type="RefSeq" id="WP_068914354.1">
    <property type="nucleotide sequence ID" value="NZ_AP022600.1"/>
</dbReference>
<dbReference type="GO" id="GO:0000976">
    <property type="term" value="F:transcription cis-regulatory region binding"/>
    <property type="evidence" value="ECO:0007669"/>
    <property type="project" value="TreeGrafter"/>
</dbReference>
<dbReference type="InterPro" id="IPR000843">
    <property type="entry name" value="HTH_LacI"/>
</dbReference>
<dbReference type="OrthoDB" id="9816215at2"/>
<dbReference type="SMART" id="SM00354">
    <property type="entry name" value="HTH_LACI"/>
    <property type="match status" value="1"/>
</dbReference>
<evidence type="ECO:0000256" key="1">
    <source>
        <dbReference type="ARBA" id="ARBA00023015"/>
    </source>
</evidence>
<keyword evidence="3" id="KW-0804">Transcription</keyword>
<evidence type="ECO:0000259" key="4">
    <source>
        <dbReference type="PROSITE" id="PS50932"/>
    </source>
</evidence>
<dbReference type="InterPro" id="IPR010982">
    <property type="entry name" value="Lambda_DNA-bd_dom_sf"/>
</dbReference>
<dbReference type="CDD" id="cd06267">
    <property type="entry name" value="PBP1_LacI_sugar_binding-like"/>
    <property type="match status" value="1"/>
</dbReference>
<dbReference type="InterPro" id="IPR028082">
    <property type="entry name" value="Peripla_BP_I"/>
</dbReference>
<accession>A0A378TG95</accession>
<keyword evidence="6" id="KW-1185">Reference proteome</keyword>
<keyword evidence="2" id="KW-0238">DNA-binding</keyword>
<dbReference type="EMBL" id="UGQT01000001">
    <property type="protein sequence ID" value="STZ59554.1"/>
    <property type="molecule type" value="Genomic_DNA"/>
</dbReference>
<dbReference type="PANTHER" id="PTHR30146">
    <property type="entry name" value="LACI-RELATED TRANSCRIPTIONAL REPRESSOR"/>
    <property type="match status" value="1"/>
</dbReference>
<dbReference type="AlphaFoldDB" id="A0A378TG95"/>
<dbReference type="PRINTS" id="PR00036">
    <property type="entry name" value="HTHLACI"/>
</dbReference>
<dbReference type="SUPFAM" id="SSF47413">
    <property type="entry name" value="lambda repressor-like DNA-binding domains"/>
    <property type="match status" value="1"/>
</dbReference>
<dbReference type="GO" id="GO:0003700">
    <property type="term" value="F:DNA-binding transcription factor activity"/>
    <property type="evidence" value="ECO:0007669"/>
    <property type="project" value="TreeGrafter"/>
</dbReference>
<evidence type="ECO:0000256" key="3">
    <source>
        <dbReference type="ARBA" id="ARBA00023163"/>
    </source>
</evidence>
<dbReference type="Gene3D" id="1.10.260.40">
    <property type="entry name" value="lambda repressor-like DNA-binding domains"/>
    <property type="match status" value="1"/>
</dbReference>
<evidence type="ECO:0000256" key="2">
    <source>
        <dbReference type="ARBA" id="ARBA00023125"/>
    </source>
</evidence>
<dbReference type="CDD" id="cd01392">
    <property type="entry name" value="HTH_LacI"/>
    <property type="match status" value="1"/>
</dbReference>
<dbReference type="Pfam" id="PF00356">
    <property type="entry name" value="LacI"/>
    <property type="match status" value="1"/>
</dbReference>
<reference evidence="5 6" key="1">
    <citation type="submission" date="2018-06" db="EMBL/GenBank/DDBJ databases">
        <authorList>
            <consortium name="Pathogen Informatics"/>
            <person name="Doyle S."/>
        </authorList>
    </citation>
    <scope>NUCLEOTIDE SEQUENCE [LARGE SCALE GENOMIC DNA]</scope>
    <source>
        <strain evidence="5 6">NCTC10821</strain>
    </source>
</reference>
<dbReference type="SUPFAM" id="SSF53822">
    <property type="entry name" value="Periplasmic binding protein-like I"/>
    <property type="match status" value="1"/>
</dbReference>
<evidence type="ECO:0000313" key="5">
    <source>
        <dbReference type="EMBL" id="STZ59554.1"/>
    </source>
</evidence>
<dbReference type="Gene3D" id="3.40.50.2300">
    <property type="match status" value="2"/>
</dbReference>
<dbReference type="PROSITE" id="PS50932">
    <property type="entry name" value="HTH_LACI_2"/>
    <property type="match status" value="1"/>
</dbReference>
<evidence type="ECO:0000313" key="6">
    <source>
        <dbReference type="Proteomes" id="UP000254978"/>
    </source>
</evidence>
<feature type="domain" description="HTH lacI-type" evidence="4">
    <location>
        <begin position="9"/>
        <end position="64"/>
    </location>
</feature>
<dbReference type="PROSITE" id="PS00356">
    <property type="entry name" value="HTH_LACI_1"/>
    <property type="match status" value="1"/>
</dbReference>
<proteinExistence type="predicted"/>
<protein>
    <submittedName>
        <fullName evidence="5">LacI-type transcriptional regulator</fullName>
    </submittedName>
</protein>